<gene>
    <name evidence="3" type="ORF">NLU13_6566</name>
</gene>
<dbReference type="SUPFAM" id="SSF53335">
    <property type="entry name" value="S-adenosyl-L-methionine-dependent methyltransferases"/>
    <property type="match status" value="1"/>
</dbReference>
<dbReference type="GO" id="GO:0008168">
    <property type="term" value="F:methyltransferase activity"/>
    <property type="evidence" value="ECO:0007669"/>
    <property type="project" value="TreeGrafter"/>
</dbReference>
<protein>
    <recommendedName>
        <fullName evidence="5">Methyltransferase</fullName>
    </recommendedName>
</protein>
<dbReference type="Proteomes" id="UP001175261">
    <property type="component" value="Unassembled WGS sequence"/>
</dbReference>
<dbReference type="CDD" id="cd02440">
    <property type="entry name" value="AdoMet_MTases"/>
    <property type="match status" value="1"/>
</dbReference>
<keyword evidence="4" id="KW-1185">Reference proteome</keyword>
<organism evidence="3 4">
    <name type="scientific">Sarocladium strictum</name>
    <name type="common">Black bundle disease fungus</name>
    <name type="synonym">Acremonium strictum</name>
    <dbReference type="NCBI Taxonomy" id="5046"/>
    <lineage>
        <taxon>Eukaryota</taxon>
        <taxon>Fungi</taxon>
        <taxon>Dikarya</taxon>
        <taxon>Ascomycota</taxon>
        <taxon>Pezizomycotina</taxon>
        <taxon>Sordariomycetes</taxon>
        <taxon>Hypocreomycetidae</taxon>
        <taxon>Hypocreales</taxon>
        <taxon>Sarocladiaceae</taxon>
        <taxon>Sarocladium</taxon>
    </lineage>
</organism>
<evidence type="ECO:0000256" key="1">
    <source>
        <dbReference type="ARBA" id="ARBA00038158"/>
    </source>
</evidence>
<dbReference type="AlphaFoldDB" id="A0AA39GG53"/>
<feature type="compositionally biased region" description="Low complexity" evidence="2">
    <location>
        <begin position="1"/>
        <end position="12"/>
    </location>
</feature>
<dbReference type="InterPro" id="IPR029063">
    <property type="entry name" value="SAM-dependent_MTases_sf"/>
</dbReference>
<dbReference type="EMBL" id="JAPDFR010000005">
    <property type="protein sequence ID" value="KAK0386730.1"/>
    <property type="molecule type" value="Genomic_DNA"/>
</dbReference>
<evidence type="ECO:0000313" key="4">
    <source>
        <dbReference type="Proteomes" id="UP001175261"/>
    </source>
</evidence>
<accession>A0AA39GG53</accession>
<reference evidence="3" key="1">
    <citation type="submission" date="2022-10" db="EMBL/GenBank/DDBJ databases">
        <title>Determination and structural analysis of whole genome sequence of Sarocladium strictum F4-1.</title>
        <authorList>
            <person name="Hu L."/>
            <person name="Jiang Y."/>
        </authorList>
    </citation>
    <scope>NUCLEOTIDE SEQUENCE</scope>
    <source>
        <strain evidence="3">F4-1</strain>
    </source>
</reference>
<dbReference type="PANTHER" id="PTHR43591">
    <property type="entry name" value="METHYLTRANSFERASE"/>
    <property type="match status" value="1"/>
</dbReference>
<dbReference type="Pfam" id="PF13489">
    <property type="entry name" value="Methyltransf_23"/>
    <property type="match status" value="1"/>
</dbReference>
<proteinExistence type="inferred from homology"/>
<dbReference type="PANTHER" id="PTHR43591:SF10">
    <property type="entry name" value="ABC TRANSMEMBRANE TYPE-1 DOMAIN-CONTAINING PROTEIN-RELATED"/>
    <property type="match status" value="1"/>
</dbReference>
<feature type="region of interest" description="Disordered" evidence="2">
    <location>
        <begin position="1"/>
        <end position="29"/>
    </location>
</feature>
<evidence type="ECO:0000313" key="3">
    <source>
        <dbReference type="EMBL" id="KAK0386730.1"/>
    </source>
</evidence>
<evidence type="ECO:0008006" key="5">
    <source>
        <dbReference type="Google" id="ProtNLM"/>
    </source>
</evidence>
<evidence type="ECO:0000256" key="2">
    <source>
        <dbReference type="SAM" id="MobiDB-lite"/>
    </source>
</evidence>
<comment type="similarity">
    <text evidence="1">Belongs to the methyltransferase superfamily. LaeA methyltransferase family.</text>
</comment>
<sequence length="355" mass="39572">MASPKSKSSSPKSPSPPAPHAATGILPPAHWERLAGEIEDDDADSTRLDNDSSTASLASSILKYRTMNGRTYHSERGNAVYWGTVDEVQNTAQDINHHVLTLLLNEELQLAPIKPDIQKVVDIGTGTGLWAIDFADRHPSASVIGTDIAPIQPGWVPPNVEFQIEDCTQPWSFAPNSIDFVHMRWLTGSIANWYALFEEAFKSLKPGGYVESFEPSSHFESDDGSVDSMSALEQWGKFFVEGGKAIGRPFTVFDEELQRKGMEAAGFVDIEIRDFKNPVGTWPKDPQLREIGTYQRAAFDTDPEGTVLFMASQVGWTRDEVSVYLAHFRRELRAKGCHPYYRQRVAWGRKPLSSQ</sequence>
<name>A0AA39GG53_SARSR</name>
<comment type="caution">
    <text evidence="3">The sequence shown here is derived from an EMBL/GenBank/DDBJ whole genome shotgun (WGS) entry which is preliminary data.</text>
</comment>
<dbReference type="Gene3D" id="3.40.50.150">
    <property type="entry name" value="Vaccinia Virus protein VP39"/>
    <property type="match status" value="1"/>
</dbReference>